<dbReference type="InterPro" id="IPR018359">
    <property type="entry name" value="Bromodomain_CS"/>
</dbReference>
<dbReference type="PRINTS" id="PR00503">
    <property type="entry name" value="BROMODOMAIN"/>
</dbReference>
<evidence type="ECO:0000259" key="4">
    <source>
        <dbReference type="PROSITE" id="PS50014"/>
    </source>
</evidence>
<dbReference type="SMART" id="SM00297">
    <property type="entry name" value="BROMO"/>
    <property type="match status" value="6"/>
</dbReference>
<feature type="domain" description="Bromo" evidence="4">
    <location>
        <begin position="794"/>
        <end position="867"/>
    </location>
</feature>
<dbReference type="PANTHER" id="PTHR22880:SF225">
    <property type="entry name" value="BROMODOMAIN-CONTAINING PROTEIN BET-1-RELATED"/>
    <property type="match status" value="1"/>
</dbReference>
<feature type="compositionally biased region" description="Low complexity" evidence="3">
    <location>
        <begin position="123"/>
        <end position="139"/>
    </location>
</feature>
<feature type="region of interest" description="Disordered" evidence="3">
    <location>
        <begin position="1230"/>
        <end position="1257"/>
    </location>
</feature>
<dbReference type="PROSITE" id="PS50014">
    <property type="entry name" value="BROMODOMAIN_2"/>
    <property type="match status" value="6"/>
</dbReference>
<protein>
    <recommendedName>
        <fullName evidence="4">Bromo domain-containing protein</fullName>
    </recommendedName>
</protein>
<dbReference type="Pfam" id="PF00439">
    <property type="entry name" value="Bromodomain"/>
    <property type="match status" value="6"/>
</dbReference>
<feature type="region of interest" description="Disordered" evidence="3">
    <location>
        <begin position="209"/>
        <end position="258"/>
    </location>
</feature>
<dbReference type="EMBL" id="JALLBG020000103">
    <property type="protein sequence ID" value="KAL3764566.1"/>
    <property type="molecule type" value="Genomic_DNA"/>
</dbReference>
<feature type="domain" description="Bromo" evidence="4">
    <location>
        <begin position="980"/>
        <end position="1031"/>
    </location>
</feature>
<proteinExistence type="predicted"/>
<reference evidence="5 6" key="1">
    <citation type="submission" date="2024-10" db="EMBL/GenBank/DDBJ databases">
        <title>Updated reference genomes for cyclostephanoid diatoms.</title>
        <authorList>
            <person name="Roberts W.R."/>
            <person name="Alverson A.J."/>
        </authorList>
    </citation>
    <scope>NUCLEOTIDE SEQUENCE [LARGE SCALE GENOMIC DNA]</scope>
    <source>
        <strain evidence="5 6">AJA232-27</strain>
    </source>
</reference>
<dbReference type="InterPro" id="IPR036427">
    <property type="entry name" value="Bromodomain-like_sf"/>
</dbReference>
<sequence>MTKSSMPPADLQICHEIHTGLTSKERNNINYLFLEPVDFSFHHDYRSIISRPMDLRTLKENLDNGVYSTKEEFYNDATLIFENAILYNKDRESKFVLKLAESMAKALERLRRNAEKRVARQLGTSTSTSGNKSTAASAKGGEGHGDSSGDTLKTSSEGGGGGGGEGKVKTKKISIKLKRKSVASESTTGASAGGGNDVMSIAAATAKGTAEANATTDIDNPRPTKKAKTKLRLSASSTGKSVRGEESSSTNSSSTKAAKVKYTDGKTFESTPMNSARRAQCCKVLASLKRRQAVACRWFHKPVSDAAIVKNYRERVLNPMDLSTISSRQVLPNVLDKNQYSTIHDFVHDLRLIAANCLQFNSNASDVMKNDDSFRAIAVNFLDTSEKLCNYFIAQHESTKVNAYPPLLYCWVDIVKVIDELIQVTNPTDGSQTAWFFMEPVTYYCGGQYPEGYLEKVKKPIDFGTITQNLITGRYTAVMQFASDCKQVVENCRLYYTGHEDGVILCEQSNRLLTCIMKHLTPILDAEKKNPAIATTPKPVMTIKRPKKEFLKEVMRDLRATTYTDKAVKITEKATLHFEKPVDTTMFTDYRNFVETPMDLETVDRKIESGAYVTPEDFEYDISLIFKNCDRYNGPKKNYHMVNLGKHTAKIFRKIFAEKMRGGSPAKRPVLPMASNKVAVAPVGGKKRPTSPSIEVQPAVKRVSIKAPSKTASKSVNLSVGKAASKSKLSSKLSPPKAQSKISHADNNAPLQIHVAIALIKESYPGRRQAKDLEEWETECLKFLRQLLKHPWISAERPKYIFHVPVHYVFPEIRDSYAAKIRHPMDLTTAEAKLLQGVYQDADEFVSDIALIFSNAIAFNKEGRDVGEAMSCAYHEVGTHLLKYTRWLSLELLQPCLSTCSDGPVVESGSASSWKLTVQNRAMARKEMELIVFSEHLDHTEPGEKFSWREIECDKLLKSLRHMSDVKHMSYFVPMNFPADYTSYISKPIAWDLCKDKLYERRYGTIGEVVADLRLIFTNALKYNDGARHNNKVSEMAYESAIHMSGKLEAAIDKLLLNVADRIGRDRIDLVVSHREVEAQERAQEEQRKLKWEADHPGSKEVVRTTLRIVNQSKSDRRKLSDFEYPFYDEEEGSQEESQADALQHARALYEKQRRAHANVQEIALSIGITVFRRLQERAAAKAAHHEHIERIRIEQERIDAIEEEKKIKSSAEPKGEFVSAVLNDSNRKQVKLSIQQQKQTKKVKKSNRPILWMGDD</sequence>
<feature type="region of interest" description="Disordered" evidence="3">
    <location>
        <begin position="117"/>
        <end position="197"/>
    </location>
</feature>
<keyword evidence="6" id="KW-1185">Reference proteome</keyword>
<evidence type="ECO:0000256" key="3">
    <source>
        <dbReference type="SAM" id="MobiDB-lite"/>
    </source>
</evidence>
<dbReference type="Proteomes" id="UP001530293">
    <property type="component" value="Unassembled WGS sequence"/>
</dbReference>
<dbReference type="InterPro" id="IPR001487">
    <property type="entry name" value="Bromodomain"/>
</dbReference>
<evidence type="ECO:0000313" key="6">
    <source>
        <dbReference type="Proteomes" id="UP001530293"/>
    </source>
</evidence>
<feature type="domain" description="Bromo" evidence="4">
    <location>
        <begin position="578"/>
        <end position="640"/>
    </location>
</feature>
<dbReference type="InterPro" id="IPR050935">
    <property type="entry name" value="Bromo_chromatin_reader"/>
</dbReference>
<accession>A0ABD3MKF7</accession>
<keyword evidence="1 2" id="KW-0103">Bromodomain</keyword>
<feature type="domain" description="Bromo" evidence="4">
    <location>
        <begin position="429"/>
        <end position="503"/>
    </location>
</feature>
<evidence type="ECO:0000313" key="5">
    <source>
        <dbReference type="EMBL" id="KAL3764566.1"/>
    </source>
</evidence>
<evidence type="ECO:0000256" key="1">
    <source>
        <dbReference type="ARBA" id="ARBA00023117"/>
    </source>
</evidence>
<feature type="domain" description="Bromo" evidence="4">
    <location>
        <begin position="299"/>
        <end position="368"/>
    </location>
</feature>
<name>A0ABD3MKF7_9STRA</name>
<organism evidence="5 6">
    <name type="scientific">Discostella pseudostelligera</name>
    <dbReference type="NCBI Taxonomy" id="259834"/>
    <lineage>
        <taxon>Eukaryota</taxon>
        <taxon>Sar</taxon>
        <taxon>Stramenopiles</taxon>
        <taxon>Ochrophyta</taxon>
        <taxon>Bacillariophyta</taxon>
        <taxon>Coscinodiscophyceae</taxon>
        <taxon>Thalassiosirophycidae</taxon>
        <taxon>Stephanodiscales</taxon>
        <taxon>Stephanodiscaceae</taxon>
        <taxon>Discostella</taxon>
    </lineage>
</organism>
<dbReference type="SUPFAM" id="SSF47370">
    <property type="entry name" value="Bromodomain"/>
    <property type="match status" value="6"/>
</dbReference>
<comment type="caution">
    <text evidence="5">The sequence shown here is derived from an EMBL/GenBank/DDBJ whole genome shotgun (WGS) entry which is preliminary data.</text>
</comment>
<feature type="compositionally biased region" description="Basic residues" evidence="3">
    <location>
        <begin position="169"/>
        <end position="181"/>
    </location>
</feature>
<feature type="domain" description="Bromo" evidence="4">
    <location>
        <begin position="25"/>
        <end position="95"/>
    </location>
</feature>
<dbReference type="Gene3D" id="1.20.920.10">
    <property type="entry name" value="Bromodomain-like"/>
    <property type="match status" value="6"/>
</dbReference>
<dbReference type="PANTHER" id="PTHR22880">
    <property type="entry name" value="FALZ-RELATED BROMODOMAIN-CONTAINING PROTEINS"/>
    <property type="match status" value="1"/>
</dbReference>
<evidence type="ECO:0000256" key="2">
    <source>
        <dbReference type="PROSITE-ProRule" id="PRU00035"/>
    </source>
</evidence>
<dbReference type="AlphaFoldDB" id="A0ABD3MKF7"/>
<gene>
    <name evidence="5" type="ORF">ACHAWU_001474</name>
</gene>
<dbReference type="CDD" id="cd04369">
    <property type="entry name" value="Bromodomain"/>
    <property type="match status" value="5"/>
</dbReference>
<dbReference type="PROSITE" id="PS00633">
    <property type="entry name" value="BROMODOMAIN_1"/>
    <property type="match status" value="1"/>
</dbReference>